<dbReference type="Proteomes" id="UP001056120">
    <property type="component" value="Linkage Group LG26"/>
</dbReference>
<reference evidence="2" key="1">
    <citation type="journal article" date="2022" name="Mol. Ecol. Resour.">
        <title>The genomes of chicory, endive, great burdock and yacon provide insights into Asteraceae palaeo-polyploidization history and plant inulin production.</title>
        <authorList>
            <person name="Fan W."/>
            <person name="Wang S."/>
            <person name="Wang H."/>
            <person name="Wang A."/>
            <person name="Jiang F."/>
            <person name="Liu H."/>
            <person name="Zhao H."/>
            <person name="Xu D."/>
            <person name="Zhang Y."/>
        </authorList>
    </citation>
    <scope>NUCLEOTIDE SEQUENCE [LARGE SCALE GENOMIC DNA]</scope>
    <source>
        <strain evidence="2">cv. Yunnan</strain>
    </source>
</reference>
<comment type="caution">
    <text evidence="1">The sequence shown here is derived from an EMBL/GenBank/DDBJ whole genome shotgun (WGS) entry which is preliminary data.</text>
</comment>
<organism evidence="1 2">
    <name type="scientific">Smallanthus sonchifolius</name>
    <dbReference type="NCBI Taxonomy" id="185202"/>
    <lineage>
        <taxon>Eukaryota</taxon>
        <taxon>Viridiplantae</taxon>
        <taxon>Streptophyta</taxon>
        <taxon>Embryophyta</taxon>
        <taxon>Tracheophyta</taxon>
        <taxon>Spermatophyta</taxon>
        <taxon>Magnoliopsida</taxon>
        <taxon>eudicotyledons</taxon>
        <taxon>Gunneridae</taxon>
        <taxon>Pentapetalae</taxon>
        <taxon>asterids</taxon>
        <taxon>campanulids</taxon>
        <taxon>Asterales</taxon>
        <taxon>Asteraceae</taxon>
        <taxon>Asteroideae</taxon>
        <taxon>Heliantheae alliance</taxon>
        <taxon>Millerieae</taxon>
        <taxon>Smallanthus</taxon>
    </lineage>
</organism>
<evidence type="ECO:0000313" key="1">
    <source>
        <dbReference type="EMBL" id="KAI3695038.1"/>
    </source>
</evidence>
<evidence type="ECO:0000313" key="2">
    <source>
        <dbReference type="Proteomes" id="UP001056120"/>
    </source>
</evidence>
<protein>
    <submittedName>
        <fullName evidence="1">Uncharacterized protein</fullName>
    </submittedName>
</protein>
<keyword evidence="2" id="KW-1185">Reference proteome</keyword>
<proteinExistence type="predicted"/>
<name>A0ACB8ZBQ1_9ASTR</name>
<dbReference type="EMBL" id="CM042043">
    <property type="protein sequence ID" value="KAI3695038.1"/>
    <property type="molecule type" value="Genomic_DNA"/>
</dbReference>
<accession>A0ACB8ZBQ1</accession>
<gene>
    <name evidence="1" type="ORF">L1987_78026</name>
</gene>
<sequence>MTMGTINCMLNWIVSPTSLVMLAFSWSMLALIKTCEKIYHSFFVEDISNKVTEKSPNVYTYKIVIDTLCRIGQITRAQDVFTEMLDQGIVHTISTFYYDLGNLIDFSIDLGLKTMKPSLLSCSANVSKTLVGTELYTISNLDNEFVLISYPNGLKSTGLLVFLKKTLKHF</sequence>
<reference evidence="1 2" key="2">
    <citation type="journal article" date="2022" name="Mol. Ecol. Resour.">
        <title>The genomes of chicory, endive, great burdock and yacon provide insights into Asteraceae paleo-polyploidization history and plant inulin production.</title>
        <authorList>
            <person name="Fan W."/>
            <person name="Wang S."/>
            <person name="Wang H."/>
            <person name="Wang A."/>
            <person name="Jiang F."/>
            <person name="Liu H."/>
            <person name="Zhao H."/>
            <person name="Xu D."/>
            <person name="Zhang Y."/>
        </authorList>
    </citation>
    <scope>NUCLEOTIDE SEQUENCE [LARGE SCALE GENOMIC DNA]</scope>
    <source>
        <strain evidence="2">cv. Yunnan</strain>
        <tissue evidence="1">Leaves</tissue>
    </source>
</reference>